<protein>
    <submittedName>
        <fullName evidence="3">Uncharacterized protein</fullName>
    </submittedName>
</protein>
<evidence type="ECO:0000256" key="1">
    <source>
        <dbReference type="SAM" id="MobiDB-lite"/>
    </source>
</evidence>
<keyword evidence="2" id="KW-1133">Transmembrane helix</keyword>
<evidence type="ECO:0000256" key="2">
    <source>
        <dbReference type="SAM" id="Phobius"/>
    </source>
</evidence>
<dbReference type="Proteomes" id="UP000273158">
    <property type="component" value="Unassembled WGS sequence"/>
</dbReference>
<feature type="transmembrane region" description="Helical" evidence="2">
    <location>
        <begin position="119"/>
        <end position="145"/>
    </location>
</feature>
<proteinExistence type="predicted"/>
<keyword evidence="2" id="KW-0812">Transmembrane</keyword>
<name>A0A498CBB5_9MICO</name>
<feature type="transmembrane region" description="Helical" evidence="2">
    <location>
        <begin position="50"/>
        <end position="69"/>
    </location>
</feature>
<sequence length="292" mass="30405">MSRPQRRRKRRSRRPAGSRPLGEPVAGTGASGSGAPEPLTPEWAGIARGGIRWIVLGCALVAVLAMSLLDPNRFLLIEPGFWVILLLGAGGAAVASALRLSAFPAEALVHPGGAARWKAALGVILTRVLGDVLWAVIALAVGMVLRATVAGFASGWASEAIRSILVTPAMAFMAFAGVWIAAALVVLAVTVTLRWRRMRAAGEAVPAAAWWAVGVTAGAALFLIGLLGVGLSDTSSVSMDGGEAFLRFLFGAVPLPAWWQVALLWLARLGAAVLGFCLIGLVVTRIRGRARP</sequence>
<dbReference type="RefSeq" id="WP_158597284.1">
    <property type="nucleotide sequence ID" value="NZ_RCDB01000001.1"/>
</dbReference>
<feature type="transmembrane region" description="Helical" evidence="2">
    <location>
        <begin position="81"/>
        <end position="98"/>
    </location>
</feature>
<evidence type="ECO:0000313" key="4">
    <source>
        <dbReference type="Proteomes" id="UP000273158"/>
    </source>
</evidence>
<keyword evidence="4" id="KW-1185">Reference proteome</keyword>
<evidence type="ECO:0000313" key="3">
    <source>
        <dbReference type="EMBL" id="RLK52439.1"/>
    </source>
</evidence>
<feature type="transmembrane region" description="Helical" evidence="2">
    <location>
        <begin position="165"/>
        <end position="195"/>
    </location>
</feature>
<feature type="region of interest" description="Disordered" evidence="1">
    <location>
        <begin position="1"/>
        <end position="36"/>
    </location>
</feature>
<dbReference type="AlphaFoldDB" id="A0A498CBB5"/>
<feature type="transmembrane region" description="Helical" evidence="2">
    <location>
        <begin position="207"/>
        <end position="231"/>
    </location>
</feature>
<gene>
    <name evidence="3" type="ORF">C7474_0377</name>
</gene>
<feature type="compositionally biased region" description="Basic residues" evidence="1">
    <location>
        <begin position="1"/>
        <end position="16"/>
    </location>
</feature>
<reference evidence="3 4" key="1">
    <citation type="journal article" date="2015" name="Stand. Genomic Sci.">
        <title>Genomic Encyclopedia of Bacterial and Archaeal Type Strains, Phase III: the genomes of soil and plant-associated and newly described type strains.</title>
        <authorList>
            <person name="Whitman W.B."/>
            <person name="Woyke T."/>
            <person name="Klenk H.P."/>
            <person name="Zhou Y."/>
            <person name="Lilburn T.G."/>
            <person name="Beck B.J."/>
            <person name="De Vos P."/>
            <person name="Vandamme P."/>
            <person name="Eisen J.A."/>
            <person name="Garrity G."/>
            <person name="Hugenholtz P."/>
            <person name="Kyrpides N.C."/>
        </authorList>
    </citation>
    <scope>NUCLEOTIDE SEQUENCE [LARGE SCALE GENOMIC DNA]</scope>
    <source>
        <strain evidence="3 4">S2T63</strain>
    </source>
</reference>
<keyword evidence="2" id="KW-0472">Membrane</keyword>
<feature type="transmembrane region" description="Helical" evidence="2">
    <location>
        <begin position="257"/>
        <end position="283"/>
    </location>
</feature>
<comment type="caution">
    <text evidence="3">The sequence shown here is derived from an EMBL/GenBank/DDBJ whole genome shotgun (WGS) entry which is preliminary data.</text>
</comment>
<dbReference type="EMBL" id="RCDB01000001">
    <property type="protein sequence ID" value="RLK52439.1"/>
    <property type="molecule type" value="Genomic_DNA"/>
</dbReference>
<accession>A0A498CBB5</accession>
<organism evidence="3 4">
    <name type="scientific">Microbacterium telephonicum</name>
    <dbReference type="NCBI Taxonomy" id="1714841"/>
    <lineage>
        <taxon>Bacteria</taxon>
        <taxon>Bacillati</taxon>
        <taxon>Actinomycetota</taxon>
        <taxon>Actinomycetes</taxon>
        <taxon>Micrococcales</taxon>
        <taxon>Microbacteriaceae</taxon>
        <taxon>Microbacterium</taxon>
    </lineage>
</organism>